<feature type="chain" id="PRO_5038882493" evidence="2">
    <location>
        <begin position="24"/>
        <end position="332"/>
    </location>
</feature>
<proteinExistence type="predicted"/>
<dbReference type="PROSITE" id="PS51257">
    <property type="entry name" value="PROKAR_LIPOPROTEIN"/>
    <property type="match status" value="1"/>
</dbReference>
<dbReference type="Proteomes" id="UP000199632">
    <property type="component" value="Unassembled WGS sequence"/>
</dbReference>
<accession>A0A1H3KB59</accession>
<dbReference type="AlphaFoldDB" id="A0A1H3KB59"/>
<keyword evidence="2" id="KW-0732">Signal</keyword>
<evidence type="ECO:0000256" key="2">
    <source>
        <dbReference type="SAM" id="SignalP"/>
    </source>
</evidence>
<protein>
    <submittedName>
        <fullName evidence="3">TolB protein</fullName>
    </submittedName>
</protein>
<evidence type="ECO:0000313" key="3">
    <source>
        <dbReference type="EMBL" id="SDY49391.1"/>
    </source>
</evidence>
<feature type="region of interest" description="Disordered" evidence="1">
    <location>
        <begin position="27"/>
        <end position="57"/>
    </location>
</feature>
<evidence type="ECO:0000313" key="4">
    <source>
        <dbReference type="Proteomes" id="UP000199632"/>
    </source>
</evidence>
<reference evidence="4" key="1">
    <citation type="submission" date="2016-10" db="EMBL/GenBank/DDBJ databases">
        <authorList>
            <person name="Varghese N."/>
            <person name="Submissions S."/>
        </authorList>
    </citation>
    <scope>NUCLEOTIDE SEQUENCE [LARGE SCALE GENOMIC DNA]</scope>
    <source>
        <strain evidence="4">DSM 44718</strain>
    </source>
</reference>
<dbReference type="EMBL" id="FNQB01000001">
    <property type="protein sequence ID" value="SDY49391.1"/>
    <property type="molecule type" value="Genomic_DNA"/>
</dbReference>
<evidence type="ECO:0000256" key="1">
    <source>
        <dbReference type="SAM" id="MobiDB-lite"/>
    </source>
</evidence>
<dbReference type="Pfam" id="PF07676">
    <property type="entry name" value="PD40"/>
    <property type="match status" value="1"/>
</dbReference>
<feature type="compositionally biased region" description="Low complexity" evidence="1">
    <location>
        <begin position="34"/>
        <end position="52"/>
    </location>
</feature>
<name>A0A1H3KB59_9ACTN</name>
<dbReference type="InterPro" id="IPR011042">
    <property type="entry name" value="6-blade_b-propeller_TolB-like"/>
</dbReference>
<keyword evidence="4" id="KW-1185">Reference proteome</keyword>
<dbReference type="STRING" id="137265.SAMN05421684_0047"/>
<feature type="signal peptide" evidence="2">
    <location>
        <begin position="1"/>
        <end position="23"/>
    </location>
</feature>
<dbReference type="SUPFAM" id="SSF69304">
    <property type="entry name" value="Tricorn protease N-terminal domain"/>
    <property type="match status" value="1"/>
</dbReference>
<dbReference type="RefSeq" id="WP_176984715.1">
    <property type="nucleotide sequence ID" value="NZ_BOND01000038.1"/>
</dbReference>
<sequence length="332" mass="35871">MNAISSRSIARWTVLATAVALTAACEPTPTPAGSRPVSSAPSISAPTSAAQSRTASSPAAAIPGRLYYLEHERLVRVTGPDVKTVLEKDAYAANVSPDGAHIAFIDGSPIEAGNVVVADRDGRNRRTVFRGADRAGFEPAWSPDSKRLLIAKNRGPGLRTVGVLTIATGRFTPWERQSLGQGFLWTADGKHVGYVDGYRLVLADPDGRNARVVPVFGSDDRRLNPQRRRSSDTYSISANGRLISVWQRTNDEDSSDIARDLIADAIVDTRTGENVGVPVRGEIRAILFQPNGDILVRTNGKLTLFGPNWKVKAEVAEPAEVKDFELLTYRSN</sequence>
<dbReference type="Gene3D" id="2.120.10.30">
    <property type="entry name" value="TolB, C-terminal domain"/>
    <property type="match status" value="1"/>
</dbReference>
<organism evidence="3 4">
    <name type="scientific">Asanoa ishikariensis</name>
    <dbReference type="NCBI Taxonomy" id="137265"/>
    <lineage>
        <taxon>Bacteria</taxon>
        <taxon>Bacillati</taxon>
        <taxon>Actinomycetota</taxon>
        <taxon>Actinomycetes</taxon>
        <taxon>Micromonosporales</taxon>
        <taxon>Micromonosporaceae</taxon>
        <taxon>Asanoa</taxon>
    </lineage>
</organism>
<gene>
    <name evidence="3" type="ORF">SAMN05421684_0047</name>
</gene>
<dbReference type="InterPro" id="IPR011659">
    <property type="entry name" value="WD40"/>
</dbReference>